<dbReference type="OrthoDB" id="629492at2759"/>
<dbReference type="GO" id="GO:0097255">
    <property type="term" value="C:R2TP complex"/>
    <property type="evidence" value="ECO:0007669"/>
    <property type="project" value="Ensembl"/>
</dbReference>
<evidence type="ECO:0000313" key="8">
    <source>
        <dbReference type="Ensembl" id="ENSSHBP00005018938.1"/>
    </source>
</evidence>
<dbReference type="InterPro" id="IPR051966">
    <property type="entry name" value="RPAP3"/>
</dbReference>
<dbReference type="InParanoid" id="A0A672UU12"/>
<protein>
    <recommendedName>
        <fullName evidence="4">RNA polymerase II-associated protein 3</fullName>
    </recommendedName>
</protein>
<dbReference type="CTD" id="79657"/>
<dbReference type="RefSeq" id="XP_030334970.1">
    <property type="nucleotide sequence ID" value="XM_030479110.1"/>
</dbReference>
<dbReference type="GO" id="GO:0101031">
    <property type="term" value="C:protein folding chaperone complex"/>
    <property type="evidence" value="ECO:0007669"/>
    <property type="project" value="TreeGrafter"/>
</dbReference>
<evidence type="ECO:0000256" key="6">
    <source>
        <dbReference type="SAM" id="MobiDB-lite"/>
    </source>
</evidence>
<proteinExistence type="inferred from homology"/>
<dbReference type="GeneTree" id="ENSGT00940000156749"/>
<dbReference type="SMART" id="SM00028">
    <property type="entry name" value="TPR"/>
    <property type="match status" value="6"/>
</dbReference>
<feature type="domain" description="RNA-polymerase II-associated protein 3-like C-terminal" evidence="7">
    <location>
        <begin position="546"/>
        <end position="636"/>
    </location>
</feature>
<accession>A0A672UU12</accession>
<dbReference type="AlphaFoldDB" id="A0A672UU12"/>
<dbReference type="GO" id="GO:0036064">
    <property type="term" value="C:ciliary basal body"/>
    <property type="evidence" value="ECO:0007669"/>
    <property type="project" value="Ensembl"/>
</dbReference>
<feature type="region of interest" description="Disordered" evidence="6">
    <location>
        <begin position="252"/>
        <end position="280"/>
    </location>
</feature>
<comment type="similarity">
    <text evidence="3">Belongs to the RPAP3 family.</text>
</comment>
<dbReference type="GeneID" id="115605142"/>
<dbReference type="PROSITE" id="PS50005">
    <property type="entry name" value="TPR"/>
    <property type="match status" value="5"/>
</dbReference>
<dbReference type="RefSeq" id="XP_030334969.1">
    <property type="nucleotide sequence ID" value="XM_030479109.1"/>
</dbReference>
<evidence type="ECO:0000256" key="1">
    <source>
        <dbReference type="ARBA" id="ARBA00022737"/>
    </source>
</evidence>
<feature type="repeat" description="TPR" evidence="5">
    <location>
        <begin position="284"/>
        <end position="317"/>
    </location>
</feature>
<name>A0A672UU12_STRHB</name>
<feature type="repeat" description="TPR" evidence="5">
    <location>
        <begin position="318"/>
        <end position="351"/>
    </location>
</feature>
<sequence length="667" mass="75814">MSAPNKAIELQLQVKQNAEELQDFMRELESWEKDIKEVDSELRKQSGVSEENLPPIRNKAFKKKKKSKSKVASKITTEENKKNKIKSYDYEAWGKLDVDKILEELDKEDSTHDSVSLESDSEEDGIRIDTEKALAEKEKGNNYFKQGKFDEAIKCYTRGMHFDPYNPVLPTNRASAFYRMKKFSVAESDCNLALALDKNYTKAYARRGAARFALKNLQGAKEDYEKVLELDANNFEAKNELKKIDQALSSKESSEQKEFDGVVRPELTEEEKQRIEHQQLKQKAITEKDLGNGYFKEGKYEAAIDCYTRGIAADGTNALLPANRAMAYLKIEKYEEAENDCTQALLLDPSYSKAFARRGAARVALGKLKEAMQDFEAVLKLEPGNKQAISELTKIRNELAEKEQWTQEYPAVLVKESEIKNIVKLSHNPSLLKSTKPLQRIDIEEIDDDTPDSDLPSTASLVKNCRNSATAERTQNLDQDDQLATMDIPKAKHLKIEEISDTSALQLCGSVKGISSVLDSSFPLNGQREKEIKGSFKSASPVPAIPANSFQLESDFRKLKGCSENLYLYLKQIEPSLYSKLFQKSLDPDLFNQILKILHDFYIEKEEPSLILEILQRLSELKRFDMAVMFMSGAEKKMTQVLFNHVNHMGLKDASVEELEKKYGIFS</sequence>
<keyword evidence="9" id="KW-1185">Reference proteome</keyword>
<dbReference type="Proteomes" id="UP000472266">
    <property type="component" value="Chromosome 4"/>
</dbReference>
<feature type="region of interest" description="Disordered" evidence="6">
    <location>
        <begin position="39"/>
        <end position="78"/>
    </location>
</feature>
<dbReference type="KEGG" id="shab:115605142"/>
<feature type="compositionally biased region" description="Basic residues" evidence="6">
    <location>
        <begin position="59"/>
        <end position="71"/>
    </location>
</feature>
<dbReference type="SUPFAM" id="SSF48452">
    <property type="entry name" value="TPR-like"/>
    <property type="match status" value="1"/>
</dbReference>
<dbReference type="PANTHER" id="PTHR46423:SF1">
    <property type="entry name" value="RNA POLYMERASE II-ASSOCIATED PROTEIN 3"/>
    <property type="match status" value="1"/>
</dbReference>
<dbReference type="InterPro" id="IPR025986">
    <property type="entry name" value="RPAP3-like_C"/>
</dbReference>
<evidence type="ECO:0000256" key="3">
    <source>
        <dbReference type="ARBA" id="ARBA00038275"/>
    </source>
</evidence>
<gene>
    <name evidence="8" type="primary">RPAP3</name>
</gene>
<dbReference type="RefSeq" id="XP_030334973.1">
    <property type="nucleotide sequence ID" value="XM_030479113.1"/>
</dbReference>
<dbReference type="FunCoup" id="A0A672UU12">
    <property type="interactions" value="237"/>
</dbReference>
<dbReference type="RefSeq" id="XP_030334972.1">
    <property type="nucleotide sequence ID" value="XM_030479112.1"/>
</dbReference>
<reference evidence="8 9" key="1">
    <citation type="submission" date="2019-11" db="EMBL/GenBank/DDBJ databases">
        <title>Strigops habroptila (kakapo) genome, bStrHab1, primary haplotype, v2.</title>
        <authorList>
            <person name="Jarvis E.D."/>
            <person name="Howard J."/>
            <person name="Rhie A."/>
            <person name="Phillippy A."/>
            <person name="Korlach J."/>
            <person name="Digby A."/>
            <person name="Iorns D."/>
            <person name="Eason D."/>
            <person name="Robertson B."/>
            <person name="Raemaekers T."/>
            <person name="Howe K."/>
            <person name="Lewin H."/>
            <person name="Damas J."/>
            <person name="Hastie A."/>
            <person name="Tracey A."/>
            <person name="Chow W."/>
            <person name="Fedrigo O."/>
        </authorList>
    </citation>
    <scope>NUCLEOTIDE SEQUENCE [LARGE SCALE GENOMIC DNA]</scope>
</reference>
<dbReference type="Pfam" id="PF00515">
    <property type="entry name" value="TPR_1"/>
    <property type="match status" value="1"/>
</dbReference>
<evidence type="ECO:0000259" key="7">
    <source>
        <dbReference type="Pfam" id="PF13877"/>
    </source>
</evidence>
<keyword evidence="2 5" id="KW-0802">TPR repeat</keyword>
<dbReference type="InterPro" id="IPR011990">
    <property type="entry name" value="TPR-like_helical_dom_sf"/>
</dbReference>
<dbReference type="FunFam" id="1.25.40.10:FF:000057">
    <property type="entry name" value="RNA polymerase II associated protein 3"/>
    <property type="match status" value="2"/>
</dbReference>
<feature type="repeat" description="TPR" evidence="5">
    <location>
        <begin position="201"/>
        <end position="234"/>
    </location>
</feature>
<dbReference type="Pfam" id="PF13181">
    <property type="entry name" value="TPR_8"/>
    <property type="match status" value="3"/>
</dbReference>
<dbReference type="GO" id="GO:0005829">
    <property type="term" value="C:cytosol"/>
    <property type="evidence" value="ECO:0007669"/>
    <property type="project" value="Ensembl"/>
</dbReference>
<dbReference type="Gene3D" id="1.25.40.10">
    <property type="entry name" value="Tetratricopeptide repeat domain"/>
    <property type="match status" value="2"/>
</dbReference>
<keyword evidence="1" id="KW-0677">Repeat</keyword>
<evidence type="ECO:0000256" key="5">
    <source>
        <dbReference type="PROSITE-ProRule" id="PRU00339"/>
    </source>
</evidence>
<dbReference type="Pfam" id="PF13877">
    <property type="entry name" value="RPAP3_C"/>
    <property type="match status" value="1"/>
</dbReference>
<reference evidence="8" key="3">
    <citation type="submission" date="2025-09" db="UniProtKB">
        <authorList>
            <consortium name="Ensembl"/>
        </authorList>
    </citation>
    <scope>IDENTIFICATION</scope>
</reference>
<evidence type="ECO:0000256" key="4">
    <source>
        <dbReference type="ARBA" id="ARBA00040133"/>
    </source>
</evidence>
<dbReference type="Ensembl" id="ENSSHBT00005022632.1">
    <property type="protein sequence ID" value="ENSSHBP00005018938.1"/>
    <property type="gene ID" value="ENSSHBG00005016281.1"/>
</dbReference>
<organism evidence="8 9">
    <name type="scientific">Strigops habroptila</name>
    <name type="common">Kakapo</name>
    <dbReference type="NCBI Taxonomy" id="2489341"/>
    <lineage>
        <taxon>Eukaryota</taxon>
        <taxon>Metazoa</taxon>
        <taxon>Chordata</taxon>
        <taxon>Craniata</taxon>
        <taxon>Vertebrata</taxon>
        <taxon>Euteleostomi</taxon>
        <taxon>Archelosauria</taxon>
        <taxon>Archosauria</taxon>
        <taxon>Dinosauria</taxon>
        <taxon>Saurischia</taxon>
        <taxon>Theropoda</taxon>
        <taxon>Coelurosauria</taxon>
        <taxon>Aves</taxon>
        <taxon>Neognathae</taxon>
        <taxon>Neoaves</taxon>
        <taxon>Telluraves</taxon>
        <taxon>Australaves</taxon>
        <taxon>Psittaciformes</taxon>
        <taxon>Psittacidae</taxon>
        <taxon>Strigops</taxon>
    </lineage>
</organism>
<dbReference type="OMA" id="NFTPDRP"/>
<dbReference type="InterPro" id="IPR019734">
    <property type="entry name" value="TPR_rpt"/>
</dbReference>
<feature type="repeat" description="TPR" evidence="5">
    <location>
        <begin position="352"/>
        <end position="385"/>
    </location>
</feature>
<evidence type="ECO:0000256" key="2">
    <source>
        <dbReference type="ARBA" id="ARBA00022803"/>
    </source>
</evidence>
<dbReference type="RefSeq" id="XP_030334974.1">
    <property type="nucleotide sequence ID" value="XM_030479114.1"/>
</dbReference>
<dbReference type="RefSeq" id="XP_030334975.1">
    <property type="nucleotide sequence ID" value="XM_030479115.2"/>
</dbReference>
<dbReference type="GO" id="GO:1990062">
    <property type="term" value="C:RPAP3/R2TP/prefoldin-like complex"/>
    <property type="evidence" value="ECO:0007669"/>
    <property type="project" value="Ensembl"/>
</dbReference>
<dbReference type="PANTHER" id="PTHR46423">
    <property type="entry name" value="RNA POLYMERASE II-ASSOCIATED PROTEIN 3"/>
    <property type="match status" value="1"/>
</dbReference>
<evidence type="ECO:0000313" key="9">
    <source>
        <dbReference type="Proteomes" id="UP000472266"/>
    </source>
</evidence>
<reference evidence="8" key="2">
    <citation type="submission" date="2025-08" db="UniProtKB">
        <authorList>
            <consortium name="Ensembl"/>
        </authorList>
    </citation>
    <scope>IDENTIFICATION</scope>
</reference>
<feature type="repeat" description="TPR" evidence="5">
    <location>
        <begin position="133"/>
        <end position="166"/>
    </location>
</feature>